<proteinExistence type="predicted"/>
<protein>
    <submittedName>
        <fullName evidence="2">Uncharacterized protein</fullName>
    </submittedName>
</protein>
<feature type="region of interest" description="Disordered" evidence="1">
    <location>
        <begin position="16"/>
        <end position="35"/>
    </location>
</feature>
<reference evidence="2 3" key="1">
    <citation type="journal article" date="2016" name="Nat. Commun.">
        <title>Thousands of microbial genomes shed light on interconnected biogeochemical processes in an aquifer system.</title>
        <authorList>
            <person name="Anantharaman K."/>
            <person name="Brown C.T."/>
            <person name="Hug L.A."/>
            <person name="Sharon I."/>
            <person name="Castelle C.J."/>
            <person name="Probst A.J."/>
            <person name="Thomas B.C."/>
            <person name="Singh A."/>
            <person name="Wilkins M.J."/>
            <person name="Karaoz U."/>
            <person name="Brodie E.L."/>
            <person name="Williams K.H."/>
            <person name="Hubbard S.S."/>
            <person name="Banfield J.F."/>
        </authorList>
    </citation>
    <scope>NUCLEOTIDE SEQUENCE [LARGE SCALE GENOMIC DNA]</scope>
</reference>
<dbReference type="Proteomes" id="UP000178880">
    <property type="component" value="Unassembled WGS sequence"/>
</dbReference>
<dbReference type="STRING" id="1798650.A2945_02375"/>
<organism evidence="2 3">
    <name type="scientific">Candidatus Liptonbacteria bacterium RIFCSPLOWO2_01_FULL_52_25</name>
    <dbReference type="NCBI Taxonomy" id="1798650"/>
    <lineage>
        <taxon>Bacteria</taxon>
        <taxon>Candidatus Liptoniibacteriota</taxon>
    </lineage>
</organism>
<evidence type="ECO:0000313" key="3">
    <source>
        <dbReference type="Proteomes" id="UP000178880"/>
    </source>
</evidence>
<dbReference type="EMBL" id="MHLA01000013">
    <property type="protein sequence ID" value="OGY99819.1"/>
    <property type="molecule type" value="Genomic_DNA"/>
</dbReference>
<accession>A0A1G2CGF8</accession>
<evidence type="ECO:0000256" key="1">
    <source>
        <dbReference type="SAM" id="MobiDB-lite"/>
    </source>
</evidence>
<gene>
    <name evidence="2" type="ORF">A2945_02375</name>
</gene>
<name>A0A1G2CGF8_9BACT</name>
<comment type="caution">
    <text evidence="2">The sequence shown here is derived from an EMBL/GenBank/DDBJ whole genome shotgun (WGS) entry which is preliminary data.</text>
</comment>
<dbReference type="AlphaFoldDB" id="A0A1G2CGF8"/>
<evidence type="ECO:0000313" key="2">
    <source>
        <dbReference type="EMBL" id="OGY99819.1"/>
    </source>
</evidence>
<sequence>MEGDSAAVATIVVEESPQIQEDVPSPPSAVPPHENIEERERLKWIAYRQKLPLKVNRVFQRRRVKRTYPYRPR</sequence>